<dbReference type="GO" id="GO:0017038">
    <property type="term" value="P:protein import"/>
    <property type="evidence" value="ECO:0007669"/>
    <property type="project" value="InterPro"/>
</dbReference>
<dbReference type="InterPro" id="IPR036670">
    <property type="entry name" value="SecA_X-link_sf"/>
</dbReference>
<sequence>MSKKKINEKYDYIVDLKAKSATLTQQGIKKAEQEFGL</sequence>
<dbReference type="SUPFAM" id="SSF81767">
    <property type="entry name" value="Pre-protein crosslinking domain of SecA"/>
    <property type="match status" value="1"/>
</dbReference>
<dbReference type="Gene3D" id="3.90.1440.10">
    <property type="entry name" value="SecA, preprotein cross-linking domain"/>
    <property type="match status" value="1"/>
</dbReference>
<proteinExistence type="predicted"/>
<protein>
    <submittedName>
        <fullName evidence="1">Uncharacterized protein</fullName>
    </submittedName>
</protein>
<feature type="non-terminal residue" evidence="1">
    <location>
        <position position="37"/>
    </location>
</feature>
<name>K1T437_9ZZZZ</name>
<gene>
    <name evidence="1" type="ORF">OBE_12208</name>
</gene>
<accession>K1T437</accession>
<evidence type="ECO:0000313" key="1">
    <source>
        <dbReference type="EMBL" id="EKC54201.1"/>
    </source>
</evidence>
<reference evidence="1" key="1">
    <citation type="journal article" date="2013" name="Environ. Microbiol.">
        <title>Microbiota from the distal guts of lean and obese adolescents exhibit partial functional redundancy besides clear differences in community structure.</title>
        <authorList>
            <person name="Ferrer M."/>
            <person name="Ruiz A."/>
            <person name="Lanza F."/>
            <person name="Haange S.B."/>
            <person name="Oberbach A."/>
            <person name="Till H."/>
            <person name="Bargiela R."/>
            <person name="Campoy C."/>
            <person name="Segura M.T."/>
            <person name="Richter M."/>
            <person name="von Bergen M."/>
            <person name="Seifert J."/>
            <person name="Suarez A."/>
        </authorList>
    </citation>
    <scope>NUCLEOTIDE SEQUENCE</scope>
</reference>
<comment type="caution">
    <text evidence="1">The sequence shown here is derived from an EMBL/GenBank/DDBJ whole genome shotgun (WGS) entry which is preliminary data.</text>
</comment>
<dbReference type="AlphaFoldDB" id="K1T437"/>
<dbReference type="GO" id="GO:0016020">
    <property type="term" value="C:membrane"/>
    <property type="evidence" value="ECO:0007669"/>
    <property type="project" value="InterPro"/>
</dbReference>
<dbReference type="EMBL" id="AJWZ01008404">
    <property type="protein sequence ID" value="EKC54201.1"/>
    <property type="molecule type" value="Genomic_DNA"/>
</dbReference>
<organism evidence="1">
    <name type="scientific">human gut metagenome</name>
    <dbReference type="NCBI Taxonomy" id="408170"/>
    <lineage>
        <taxon>unclassified sequences</taxon>
        <taxon>metagenomes</taxon>
        <taxon>organismal metagenomes</taxon>
    </lineage>
</organism>